<dbReference type="EMBL" id="GBRH01273932">
    <property type="protein sequence ID" value="JAD23963.1"/>
    <property type="molecule type" value="Transcribed_RNA"/>
</dbReference>
<organism evidence="1">
    <name type="scientific">Arundo donax</name>
    <name type="common">Giant reed</name>
    <name type="synonym">Donax arundinaceus</name>
    <dbReference type="NCBI Taxonomy" id="35708"/>
    <lineage>
        <taxon>Eukaryota</taxon>
        <taxon>Viridiplantae</taxon>
        <taxon>Streptophyta</taxon>
        <taxon>Embryophyta</taxon>
        <taxon>Tracheophyta</taxon>
        <taxon>Spermatophyta</taxon>
        <taxon>Magnoliopsida</taxon>
        <taxon>Liliopsida</taxon>
        <taxon>Poales</taxon>
        <taxon>Poaceae</taxon>
        <taxon>PACMAD clade</taxon>
        <taxon>Arundinoideae</taxon>
        <taxon>Arundineae</taxon>
        <taxon>Arundo</taxon>
    </lineage>
</organism>
<name>A0A0A8YEC0_ARUDO</name>
<protein>
    <submittedName>
        <fullName evidence="1">Uncharacterized protein</fullName>
    </submittedName>
</protein>
<evidence type="ECO:0000313" key="1">
    <source>
        <dbReference type="EMBL" id="JAD23963.1"/>
    </source>
</evidence>
<dbReference type="AlphaFoldDB" id="A0A0A8YEC0"/>
<reference evidence="1" key="2">
    <citation type="journal article" date="2015" name="Data Brief">
        <title>Shoot transcriptome of the giant reed, Arundo donax.</title>
        <authorList>
            <person name="Barrero R.A."/>
            <person name="Guerrero F.D."/>
            <person name="Moolhuijzen P."/>
            <person name="Goolsby J.A."/>
            <person name="Tidwell J."/>
            <person name="Bellgard S.E."/>
            <person name="Bellgard M.I."/>
        </authorList>
    </citation>
    <scope>NUCLEOTIDE SEQUENCE</scope>
    <source>
        <tissue evidence="1">Shoot tissue taken approximately 20 cm above the soil surface</tissue>
    </source>
</reference>
<reference evidence="1" key="1">
    <citation type="submission" date="2014-09" db="EMBL/GenBank/DDBJ databases">
        <authorList>
            <person name="Magalhaes I.L.F."/>
            <person name="Oliveira U."/>
            <person name="Santos F.R."/>
            <person name="Vidigal T.H.D.A."/>
            <person name="Brescovit A.D."/>
            <person name="Santos A.J."/>
        </authorList>
    </citation>
    <scope>NUCLEOTIDE SEQUENCE</scope>
    <source>
        <tissue evidence="1">Shoot tissue taken approximately 20 cm above the soil surface</tissue>
    </source>
</reference>
<accession>A0A0A8YEC0</accession>
<sequence length="29" mass="3526">MLEDELAIWLVEVHVPDRGRRLMLMQYLV</sequence>
<proteinExistence type="predicted"/>